<sequence>MTTDTPAQSVGSRIMTFTPSKEEFKDFTRYIAYMESQGAHKAGMAKVIPPKDWKPRRTYDDIDDLVIPAPIQQVVTGQSGLFTQYNIQKKPMTVHEFRKTSNMDKFCNPRYVDFDELERKFWKNLTFNPPLYGADVSGTLYDPDVTEWNIGRLNTILDTVESESGIKIKGVNTPYLYFGMWKSAFAWHTEDMDLYSINYLHFGEPKSWYVVPPEHGKRLERLAKGFFPGNAQSCEAFLRHKMTLISPSILKKYGIPFEKVTQEAGQFIVTFPFGYHAGFNHGFNCAESTNFATQRWIDYGKQATLCSCRQDMVKISMDVFVRKFQPDRYKLWKAGKDNAPIDHSKPTPEAAEFVKEDKMEPSKSPCEAGSEEPATPVQEDKSPKPQAGTKRQLETVEASEDIKPDLTAETEEVEPKRVKLSRKESPTKVPVKPDKEKVNPEPKKEKDTKPQTKSQSKASTKKTSNRRSPLKKEKNGVSAPDTCPPEPVESQVVAPCSEDNDEPQPGNGCSPAHKLFQRTLSPADVLHVHSYAKGDYGEGDALLKEEKKSEGSDSEMERDNRHVGKAVAEDMSGDGESESDLGQLPGHHPLIKDGMSDEEAPQEAPRVEEGGLEGESWAKPLAHLWQNRPPNLKKEREYNQRMGSKPPYCSICMLFQTYQQTECGNSVDGPVVVAGGWMRTKPLILEMCFTTTTEEDSECEEQPVTPHLEEDGTSLLISCSQCSVRVHTSCYGVDPATVSKDWKCARCKANAMTENCCLCSLRGGALQKANNNKWVHVLCAVAVLEARFVNITERSPVDLSGIPLQRFKLKCYYCKKRMKKASGCCVQCSHGRCPTAYHPTCAQAAGVLMQPDEWPFVVHVTCCRHKGPTQIERNKAAMHELTVGQKVICKHKNGRYYQCDVVQLSKETFYENRDCAQLGPPPQGEVVQVRWTDGLVYGAKFVAAHAIHMYLVEFEDGSQLTAKRDDVYSLDEELPKRVKSRLSKASDMRFDGIFEEKEIIQESKRQRVINSRYRGDYIEPVIYRAIME</sequence>
<comment type="caution">
    <text evidence="1">The sequence shown here is derived from an EMBL/GenBank/DDBJ whole genome shotgun (WGS) entry which is preliminary data.</text>
</comment>
<evidence type="ECO:0000313" key="1">
    <source>
        <dbReference type="EMBL" id="TMS20050.1"/>
    </source>
</evidence>
<accession>A0ACD3RL13</accession>
<name>A0ACD3RL13_LARCR</name>
<evidence type="ECO:0000313" key="2">
    <source>
        <dbReference type="Proteomes" id="UP000793456"/>
    </source>
</evidence>
<reference evidence="1" key="1">
    <citation type="submission" date="2018-11" db="EMBL/GenBank/DDBJ databases">
        <title>The sequence and de novo assembly of Larimichthys crocea genome using PacBio and Hi-C technologies.</title>
        <authorList>
            <person name="Xu P."/>
            <person name="Chen B."/>
            <person name="Zhou Z."/>
            <person name="Ke Q."/>
            <person name="Wu Y."/>
            <person name="Bai H."/>
            <person name="Pu F."/>
        </authorList>
    </citation>
    <scope>NUCLEOTIDE SEQUENCE</scope>
    <source>
        <tissue evidence="1">Muscle</tissue>
    </source>
</reference>
<organism evidence="1 2">
    <name type="scientific">Larimichthys crocea</name>
    <name type="common">Large yellow croaker</name>
    <name type="synonym">Pseudosciaena crocea</name>
    <dbReference type="NCBI Taxonomy" id="215358"/>
    <lineage>
        <taxon>Eukaryota</taxon>
        <taxon>Metazoa</taxon>
        <taxon>Chordata</taxon>
        <taxon>Craniata</taxon>
        <taxon>Vertebrata</taxon>
        <taxon>Euteleostomi</taxon>
        <taxon>Actinopterygii</taxon>
        <taxon>Neopterygii</taxon>
        <taxon>Teleostei</taxon>
        <taxon>Neoteleostei</taxon>
        <taxon>Acanthomorphata</taxon>
        <taxon>Eupercaria</taxon>
        <taxon>Sciaenidae</taxon>
        <taxon>Larimichthys</taxon>
    </lineage>
</organism>
<gene>
    <name evidence="1" type="ORF">E3U43_006543</name>
</gene>
<protein>
    <submittedName>
        <fullName evidence="1">Uncharacterized protein</fullName>
    </submittedName>
</protein>
<keyword evidence="2" id="KW-1185">Reference proteome</keyword>
<dbReference type="EMBL" id="CM011677">
    <property type="protein sequence ID" value="TMS20050.1"/>
    <property type="molecule type" value="Genomic_DNA"/>
</dbReference>
<proteinExistence type="predicted"/>
<dbReference type="Proteomes" id="UP000793456">
    <property type="component" value="Chromosome IV"/>
</dbReference>